<evidence type="ECO:0008006" key="4">
    <source>
        <dbReference type="Google" id="ProtNLM"/>
    </source>
</evidence>
<feature type="compositionally biased region" description="Low complexity" evidence="1">
    <location>
        <begin position="1041"/>
        <end position="1052"/>
    </location>
</feature>
<dbReference type="Gene3D" id="3.80.10.10">
    <property type="entry name" value="Ribonuclease Inhibitor"/>
    <property type="match status" value="1"/>
</dbReference>
<dbReference type="Proteomes" id="UP001615550">
    <property type="component" value="Unassembled WGS sequence"/>
</dbReference>
<evidence type="ECO:0000313" key="2">
    <source>
        <dbReference type="EMBL" id="MFJ1267693.1"/>
    </source>
</evidence>
<protein>
    <recommendedName>
        <fullName evidence="4">Substrate of the Dot/Icm secretion system</fullName>
    </recommendedName>
</protein>
<accession>A0ABW8D4Q6</accession>
<sequence length="1052" mass="117847">MLKDHATTLDWHEMDFYSIPTEKILSNLTQIPPTITTLNLAWNYSAFKSTDELKTIFAAIPKQIKHIDLTGQSLQLRDNTEWFALFSSFSPAVTIRTGHAKLDNFICTLQRAASSTLPTAIIEPAPVTETLDLAQSTTTVEQNSPLSLREIMESPRQEKLTPTQLIELLIKLVARIELAPKDQVIYPTLESICIQNPAQIGGKSSLIFEISKSAQIPVAHLAVGVQRHIEHWRVIAELFLLLGANISRLDDPDLELKVNESFRRSPAFLCAFIELWGAALPEKQYNADTLMQDVSPTIMALTKIRMASTHTWSIEHLPGLLSGLTCHHHTAIRTTSAQALHSIMSGELSIKERDQAFGLLEHCIELLIPNELTGLANLALETRHGEWMQRMLLICKVLREAELVKNYEKLHQLQLRLLDAGIEGNLIDELLERSKKISNPIFLISLTTTIWMCLQFDTLRSRLINEEFTKNMLSQLKAREYETFAIYEEMGLMMLIMSDFGKWLNPKNESSKKFVTLWQKVNNAAFLHFGLSCLPVNLSLNTRMYVTQKVMGILTQLISIPGGISPAEREQQIKHCLDYLRHSSWNGLAQTTHASNKSLEDAYLQAFLFKVPRHHVFKQSTQPYEPPAQKTMQALFDHIGQNRGPTHSPVERSQFNAPLKKQDVLDLLSAPKDRTLQNKYKPQPAQAGAPFNINVFHLSSPNSTIVNVSDNHEELRTLSPLELSLKKISFIPATLTATQRICTVIDKGVNTGTQGAYQLLLISAGDSNKLLIGLTWDQAHANENTIPGTTLTSLALDAATGNIHYLDPDTGKQKNYPYTQPIHTGATVKICITGRQIYAVVNDKFYPPLPDILLPLDADVHPLVRLECPNLYIKTQVMGSYWPSNADNATLIRHASLNPIAYALHFAELRSNPICPHLHAQKSDRMYAMPEMKVLLHYSKQISALPQDEILSILLMVLAKKSCDGKECFASKLMHELGQGLLMEQPGYQRLSEIATELGLPILSRDLLNQQSIMMGKTTKVGYSANRNLLFSAQPEESEPKAAPSSSPSLNQ</sequence>
<feature type="region of interest" description="Disordered" evidence="1">
    <location>
        <begin position="1032"/>
        <end position="1052"/>
    </location>
</feature>
<gene>
    <name evidence="2" type="ORF">ACD661_03860</name>
</gene>
<evidence type="ECO:0000256" key="1">
    <source>
        <dbReference type="SAM" id="MobiDB-lite"/>
    </source>
</evidence>
<dbReference type="InterPro" id="IPR032675">
    <property type="entry name" value="LRR_dom_sf"/>
</dbReference>
<name>A0ABW8D4Q6_9GAMM</name>
<proteinExistence type="predicted"/>
<dbReference type="EMBL" id="JBGORX010000001">
    <property type="protein sequence ID" value="MFJ1267693.1"/>
    <property type="molecule type" value="Genomic_DNA"/>
</dbReference>
<reference evidence="2 3" key="1">
    <citation type="submission" date="2024-08" db="EMBL/GenBank/DDBJ databases">
        <title>Draft Genome Sequence of Legionella lytica strain DSB2004, Isolated From a Fire Sprinkler System.</title>
        <authorList>
            <person name="Everhart A.D."/>
            <person name="Kidane D.T."/>
            <person name="Farone A.L."/>
            <person name="Farone M.B."/>
        </authorList>
    </citation>
    <scope>NUCLEOTIDE SEQUENCE [LARGE SCALE GENOMIC DNA]</scope>
    <source>
        <strain evidence="2 3">DSB2004</strain>
    </source>
</reference>
<comment type="caution">
    <text evidence="2">The sequence shown here is derived from an EMBL/GenBank/DDBJ whole genome shotgun (WGS) entry which is preliminary data.</text>
</comment>
<organism evidence="2 3">
    <name type="scientific">Legionella lytica</name>
    <dbReference type="NCBI Taxonomy" id="96232"/>
    <lineage>
        <taxon>Bacteria</taxon>
        <taxon>Pseudomonadati</taxon>
        <taxon>Pseudomonadota</taxon>
        <taxon>Gammaproteobacteria</taxon>
        <taxon>Legionellales</taxon>
        <taxon>Legionellaceae</taxon>
        <taxon>Legionella</taxon>
    </lineage>
</organism>
<evidence type="ECO:0000313" key="3">
    <source>
        <dbReference type="Proteomes" id="UP001615550"/>
    </source>
</evidence>
<dbReference type="RefSeq" id="WP_400186444.1">
    <property type="nucleotide sequence ID" value="NZ_JBGORX010000001.1"/>
</dbReference>
<keyword evidence="3" id="KW-1185">Reference proteome</keyword>